<evidence type="ECO:0000313" key="3">
    <source>
        <dbReference type="EMBL" id="RZU20042.1"/>
    </source>
</evidence>
<reference evidence="3 4" key="1">
    <citation type="journal article" date="2015" name="Stand. Genomic Sci.">
        <title>Genomic Encyclopedia of Bacterial and Archaeal Type Strains, Phase III: the genomes of soil and plant-associated and newly described type strains.</title>
        <authorList>
            <person name="Whitman W.B."/>
            <person name="Woyke T."/>
            <person name="Klenk H.P."/>
            <person name="Zhou Y."/>
            <person name="Lilburn T.G."/>
            <person name="Beck B.J."/>
            <person name="De Vos P."/>
            <person name="Vandamme P."/>
            <person name="Eisen J.A."/>
            <person name="Garrity G."/>
            <person name="Hugenholtz P."/>
            <person name="Kyrpides N.C."/>
        </authorList>
    </citation>
    <scope>NUCLEOTIDE SEQUENCE [LARGE SCALE GENOMIC DNA]</scope>
    <source>
        <strain evidence="3 4">VKM Ac-2540</strain>
    </source>
</reference>
<dbReference type="Pfam" id="PF00300">
    <property type="entry name" value="His_Phos_1"/>
    <property type="match status" value="1"/>
</dbReference>
<dbReference type="PANTHER" id="PTHR48100">
    <property type="entry name" value="BROAD-SPECIFICITY PHOSPHATASE YOR283W-RELATED"/>
    <property type="match status" value="1"/>
</dbReference>
<dbReference type="PANTHER" id="PTHR48100:SF1">
    <property type="entry name" value="HISTIDINE PHOSPHATASE FAMILY PROTEIN-RELATED"/>
    <property type="match status" value="1"/>
</dbReference>
<protein>
    <submittedName>
        <fullName evidence="3">Phosphoglycerate mutase</fullName>
    </submittedName>
</protein>
<dbReference type="SUPFAM" id="SSF53254">
    <property type="entry name" value="Phosphoglycerate mutase-like"/>
    <property type="match status" value="1"/>
</dbReference>
<dbReference type="CDD" id="cd07067">
    <property type="entry name" value="HP_PGM_like"/>
    <property type="match status" value="1"/>
</dbReference>
<keyword evidence="4" id="KW-1185">Reference proteome</keyword>
<feature type="active site" description="Proton donor/acceptor" evidence="1">
    <location>
        <position position="85"/>
    </location>
</feature>
<sequence>MRHIYLVTHPEAQHHVDGIVGGWHDSVLTARGHQQAERIADVLASRVGPEPVEVHSSDLRRASQAAERIARRFSVEVHTDARLRERSNGEADGRPQAWLAERRIPLPEYGDRLAHNDGPAGAETRLALVERLYPALDDILSRPATTQIIVSHGSASSYLIAAWIGMPMTSTDRVFFPLTSGSITTLVRNDSHFSHQVVTLNETHHLKDPEAEAGE</sequence>
<dbReference type="InterPro" id="IPR013078">
    <property type="entry name" value="His_Pase_superF_clade-1"/>
</dbReference>
<comment type="caution">
    <text evidence="3">The sequence shown here is derived from an EMBL/GenBank/DDBJ whole genome shotgun (WGS) entry which is preliminary data.</text>
</comment>
<accession>A0A4Q7XA20</accession>
<dbReference type="Gene3D" id="3.40.50.1240">
    <property type="entry name" value="Phosphoglycerate mutase-like"/>
    <property type="match status" value="1"/>
</dbReference>
<dbReference type="InterPro" id="IPR050275">
    <property type="entry name" value="PGM_Phosphatase"/>
</dbReference>
<dbReference type="GO" id="GO:0005737">
    <property type="term" value="C:cytoplasm"/>
    <property type="evidence" value="ECO:0007669"/>
    <property type="project" value="TreeGrafter"/>
</dbReference>
<dbReference type="EMBL" id="SHKR01000011">
    <property type="protein sequence ID" value="RZU20042.1"/>
    <property type="molecule type" value="Genomic_DNA"/>
</dbReference>
<proteinExistence type="predicted"/>
<dbReference type="Proteomes" id="UP000292027">
    <property type="component" value="Unassembled WGS sequence"/>
</dbReference>
<dbReference type="OrthoDB" id="9781415at2"/>
<dbReference type="GO" id="GO:0016791">
    <property type="term" value="F:phosphatase activity"/>
    <property type="evidence" value="ECO:0007669"/>
    <property type="project" value="TreeGrafter"/>
</dbReference>
<gene>
    <name evidence="3" type="ORF">EV645_2263</name>
</gene>
<dbReference type="AlphaFoldDB" id="A0A4Q7XA20"/>
<dbReference type="RefSeq" id="WP_130442359.1">
    <property type="nucleotide sequence ID" value="NZ_SHKR01000011.1"/>
</dbReference>
<dbReference type="InterPro" id="IPR029033">
    <property type="entry name" value="His_PPase_superfam"/>
</dbReference>
<organism evidence="3 4">
    <name type="scientific">Kribbella rubisoli</name>
    <dbReference type="NCBI Taxonomy" id="3075929"/>
    <lineage>
        <taxon>Bacteria</taxon>
        <taxon>Bacillati</taxon>
        <taxon>Actinomycetota</taxon>
        <taxon>Actinomycetes</taxon>
        <taxon>Propionibacteriales</taxon>
        <taxon>Kribbellaceae</taxon>
        <taxon>Kribbella</taxon>
    </lineage>
</organism>
<feature type="binding site" evidence="2">
    <location>
        <position position="61"/>
    </location>
    <ligand>
        <name>substrate</name>
    </ligand>
</feature>
<evidence type="ECO:0000313" key="4">
    <source>
        <dbReference type="Proteomes" id="UP000292027"/>
    </source>
</evidence>
<evidence type="ECO:0000256" key="1">
    <source>
        <dbReference type="PIRSR" id="PIRSR613078-1"/>
    </source>
</evidence>
<dbReference type="SMART" id="SM00855">
    <property type="entry name" value="PGAM"/>
    <property type="match status" value="1"/>
</dbReference>
<evidence type="ECO:0000256" key="2">
    <source>
        <dbReference type="PIRSR" id="PIRSR613078-2"/>
    </source>
</evidence>
<name>A0A4Q7XA20_9ACTN</name>
<feature type="active site" description="Tele-phosphohistidine intermediate" evidence="1">
    <location>
        <position position="9"/>
    </location>
</feature>